<feature type="region of interest" description="Disordered" evidence="1">
    <location>
        <begin position="150"/>
        <end position="179"/>
    </location>
</feature>
<feature type="compositionally biased region" description="Polar residues" evidence="1">
    <location>
        <begin position="1"/>
        <end position="11"/>
    </location>
</feature>
<dbReference type="PANTHER" id="PTHR36034">
    <property type="entry name" value="EXPRESSED PROTEIN"/>
    <property type="match status" value="1"/>
</dbReference>
<evidence type="ECO:0000256" key="1">
    <source>
        <dbReference type="SAM" id="MobiDB-lite"/>
    </source>
</evidence>
<feature type="region of interest" description="Disordered" evidence="1">
    <location>
        <begin position="369"/>
        <end position="398"/>
    </location>
</feature>
<reference evidence="2" key="1">
    <citation type="submission" date="2020-06" db="EMBL/GenBank/DDBJ databases">
        <title>WGS assembly of Ceratodon purpureus strain R40.</title>
        <authorList>
            <person name="Carey S.B."/>
            <person name="Jenkins J."/>
            <person name="Shu S."/>
            <person name="Lovell J.T."/>
            <person name="Sreedasyam A."/>
            <person name="Maumus F."/>
            <person name="Tiley G.P."/>
            <person name="Fernandez-Pozo N."/>
            <person name="Barry K."/>
            <person name="Chen C."/>
            <person name="Wang M."/>
            <person name="Lipzen A."/>
            <person name="Daum C."/>
            <person name="Saski C.A."/>
            <person name="Payton A.C."/>
            <person name="Mcbreen J.C."/>
            <person name="Conrad R.E."/>
            <person name="Kollar L.M."/>
            <person name="Olsson S."/>
            <person name="Huttunen S."/>
            <person name="Landis J.B."/>
            <person name="Wickett N.J."/>
            <person name="Johnson M.G."/>
            <person name="Rensing S.A."/>
            <person name="Grimwood J."/>
            <person name="Schmutz J."/>
            <person name="Mcdaniel S.F."/>
        </authorList>
    </citation>
    <scope>NUCLEOTIDE SEQUENCE</scope>
    <source>
        <strain evidence="2">R40</strain>
    </source>
</reference>
<dbReference type="EMBL" id="CM026425">
    <property type="protein sequence ID" value="KAG0576999.1"/>
    <property type="molecule type" value="Genomic_DNA"/>
</dbReference>
<feature type="region of interest" description="Disordered" evidence="1">
    <location>
        <begin position="257"/>
        <end position="280"/>
    </location>
</feature>
<feature type="compositionally biased region" description="Pro residues" evidence="1">
    <location>
        <begin position="375"/>
        <end position="390"/>
    </location>
</feature>
<dbReference type="PANTHER" id="PTHR36034:SF2">
    <property type="entry name" value="EXPRESSED PROTEIN"/>
    <property type="match status" value="1"/>
</dbReference>
<name>A0A8T0I221_CERPU</name>
<evidence type="ECO:0000313" key="3">
    <source>
        <dbReference type="Proteomes" id="UP000822688"/>
    </source>
</evidence>
<dbReference type="Proteomes" id="UP000822688">
    <property type="component" value="Chromosome 5"/>
</dbReference>
<comment type="caution">
    <text evidence="2">The sequence shown here is derived from an EMBL/GenBank/DDBJ whole genome shotgun (WGS) entry which is preliminary data.</text>
</comment>
<organism evidence="2 3">
    <name type="scientific">Ceratodon purpureus</name>
    <name type="common">Fire moss</name>
    <name type="synonym">Dicranum purpureum</name>
    <dbReference type="NCBI Taxonomy" id="3225"/>
    <lineage>
        <taxon>Eukaryota</taxon>
        <taxon>Viridiplantae</taxon>
        <taxon>Streptophyta</taxon>
        <taxon>Embryophyta</taxon>
        <taxon>Bryophyta</taxon>
        <taxon>Bryophytina</taxon>
        <taxon>Bryopsida</taxon>
        <taxon>Dicranidae</taxon>
        <taxon>Pseudoditrichales</taxon>
        <taxon>Ditrichaceae</taxon>
        <taxon>Ceratodon</taxon>
    </lineage>
</organism>
<evidence type="ECO:0000313" key="2">
    <source>
        <dbReference type="EMBL" id="KAG0576999.1"/>
    </source>
</evidence>
<accession>A0A8T0I221</accession>
<feature type="region of interest" description="Disordered" evidence="1">
    <location>
        <begin position="1"/>
        <end position="20"/>
    </location>
</feature>
<feature type="compositionally biased region" description="Low complexity" evidence="1">
    <location>
        <begin position="152"/>
        <end position="166"/>
    </location>
</feature>
<gene>
    <name evidence="2" type="ORF">KC19_5G124400</name>
</gene>
<sequence length="875" mass="93844">MNFLLRSTQSSVPAVEAPPPVVEVGDKGGWLESSASWPGALSGAAGPTVQGFGGASDDDARLVPGSAKMRTRMPIEDHADVPPGDGSILVPFQALSEDWYEAPNVSSLLSLDRPFIFPGEQFHVIIHISVHHPEASGIITPFKVAAAIDKGSQSGDHGSDSQSPHSYQENLDSAKIKTPKSAKSSLKGKWFNTTPGGNLVAVSEWLDEPQSEDNVAPSESQKRRTAMLLESFQNSHFHVKIGKRADGTAIKLQDAVGKPEQLGLSDEEGSDRENPATAHGCRPVVTEDGKFEPLSAGGLARGSTSCWSLQNGDVVVLLQVTMASEFLSNSAELEVLQYEPYVTPPSYPVDDQFQEISRNPTEGLLQWLLPLDRPSSPPPPPAPAPQPALTPSPSGRLSFSGGGNSTFFSFSHVRSSSVGSMSTPAPPPVVTYTPPPPPTYGPEEWGRFLFEKDSQGEVGSEGLLSFRGAALEPQRFSAHCGLPGPYVPGKRWKRSLAILQPVRLESYFADCNTQDLICVLVENSLPATGMTADVVIYVDSVSIVCQSASSGSPPLPVPVACVEVGEDHSLPGLALRPGEQHSFILRPVSQAWKQPMMDDSTPKNRHSHDGQVANVGTIKTRRGGNYELDCGEYAILVSCHCSHTESRLHFKHSLTWRPRPPRDLLLSVALENYSPAKLSSESLAQLTPQVVSVQATNLTSQDMNLTLLAPSSLAASSLSIVSFPGSETPNLSKVGFIEQQQSMTVREVLAMEDESSKPKLNPQLSSRRMSLPPVQPMEMVLGIKPTVLKERIISSSDAAADSGSARTHLWLQSTVPLGRLPPHATTAVRCELLPLTSGIITLDTLHIATNEHDALYIPENSLQVYCTSSLASGVS</sequence>
<proteinExistence type="predicted"/>
<dbReference type="AlphaFoldDB" id="A0A8T0I221"/>
<keyword evidence="3" id="KW-1185">Reference proteome</keyword>
<protein>
    <submittedName>
        <fullName evidence="2">Uncharacterized protein</fullName>
    </submittedName>
</protein>